<evidence type="ECO:0000256" key="2">
    <source>
        <dbReference type="ARBA" id="ARBA00022448"/>
    </source>
</evidence>
<dbReference type="InterPro" id="IPR050790">
    <property type="entry name" value="ExbB/TolQ_transport"/>
</dbReference>
<keyword evidence="13" id="KW-1185">Reference proteome</keyword>
<feature type="region of interest" description="Disordered" evidence="9">
    <location>
        <begin position="1"/>
        <end position="22"/>
    </location>
</feature>
<dbReference type="PANTHER" id="PTHR30625:SF15">
    <property type="entry name" value="BIOPOLYMER TRANSPORT PROTEIN EXBB"/>
    <property type="match status" value="1"/>
</dbReference>
<comment type="similarity">
    <text evidence="8">Belongs to the exbB/tolQ family.</text>
</comment>
<evidence type="ECO:0000256" key="9">
    <source>
        <dbReference type="SAM" id="MobiDB-lite"/>
    </source>
</evidence>
<evidence type="ECO:0000256" key="3">
    <source>
        <dbReference type="ARBA" id="ARBA00022475"/>
    </source>
</evidence>
<comment type="subcellular location">
    <subcellularLocation>
        <location evidence="1">Cell membrane</location>
        <topology evidence="1">Multi-pass membrane protein</topology>
    </subcellularLocation>
    <subcellularLocation>
        <location evidence="8">Membrane</location>
        <topology evidence="8">Multi-pass membrane protein</topology>
    </subcellularLocation>
</comment>
<dbReference type="Pfam" id="PF01618">
    <property type="entry name" value="MotA_ExbB"/>
    <property type="match status" value="1"/>
</dbReference>
<keyword evidence="3" id="KW-1003">Cell membrane</keyword>
<feature type="transmembrane region" description="Helical" evidence="10">
    <location>
        <begin position="145"/>
        <end position="173"/>
    </location>
</feature>
<dbReference type="InterPro" id="IPR002898">
    <property type="entry name" value="MotA_ExbB_proton_chnl"/>
</dbReference>
<evidence type="ECO:0000256" key="7">
    <source>
        <dbReference type="ARBA" id="ARBA00023136"/>
    </source>
</evidence>
<organism evidence="12 13">
    <name type="scientific">Lujinxingia litoralis</name>
    <dbReference type="NCBI Taxonomy" id="2211119"/>
    <lineage>
        <taxon>Bacteria</taxon>
        <taxon>Deltaproteobacteria</taxon>
        <taxon>Bradymonadales</taxon>
        <taxon>Lujinxingiaceae</taxon>
        <taxon>Lujinxingia</taxon>
    </lineage>
</organism>
<evidence type="ECO:0000313" key="12">
    <source>
        <dbReference type="EMBL" id="RAL23730.1"/>
    </source>
</evidence>
<dbReference type="PANTHER" id="PTHR30625">
    <property type="entry name" value="PROTEIN TOLQ"/>
    <property type="match status" value="1"/>
</dbReference>
<protein>
    <submittedName>
        <fullName evidence="12">MotA/TolQ/ExbB proton channel family protein</fullName>
    </submittedName>
</protein>
<evidence type="ECO:0000256" key="1">
    <source>
        <dbReference type="ARBA" id="ARBA00004651"/>
    </source>
</evidence>
<evidence type="ECO:0000256" key="6">
    <source>
        <dbReference type="ARBA" id="ARBA00022989"/>
    </source>
</evidence>
<name>A0A328C829_9DELT</name>
<evidence type="ECO:0000313" key="13">
    <source>
        <dbReference type="Proteomes" id="UP000249169"/>
    </source>
</evidence>
<proteinExistence type="inferred from homology"/>
<keyword evidence="2 8" id="KW-0813">Transport</keyword>
<keyword evidence="7 10" id="KW-0472">Membrane</keyword>
<dbReference type="GO" id="GO:0017038">
    <property type="term" value="P:protein import"/>
    <property type="evidence" value="ECO:0007669"/>
    <property type="project" value="TreeGrafter"/>
</dbReference>
<evidence type="ECO:0000259" key="11">
    <source>
        <dbReference type="Pfam" id="PF01618"/>
    </source>
</evidence>
<gene>
    <name evidence="12" type="ORF">DL240_06115</name>
</gene>
<dbReference type="GO" id="GO:0005886">
    <property type="term" value="C:plasma membrane"/>
    <property type="evidence" value="ECO:0007669"/>
    <property type="project" value="UniProtKB-SubCell"/>
</dbReference>
<accession>A0A328C829</accession>
<sequence length="240" mass="26433">MLSLSAATANAPRARRWSGPYSNSRPHGCRETTMLTEILLDFALVGAEWVLWLLILLSFANVYVVLEKLRFFQQRKVDVHRLRLEFEERLRSDDFDAAATLLEGSDAMEARVVLFGMRGLDRGPEAVEDLMKGAMASERTRYEKLISLLATTGNNAPFIGLFGTVLGIIGAFAALGEASEEANQAVMAAISEALVATGVGLMVAIPAVIMFNIFRQRVKTSTAQTELMARTLLAHLRRND</sequence>
<feature type="domain" description="MotA/TolQ/ExbB proton channel" evidence="11">
    <location>
        <begin position="107"/>
        <end position="225"/>
    </location>
</feature>
<reference evidence="12 13" key="1">
    <citation type="submission" date="2018-05" db="EMBL/GenBank/DDBJ databases">
        <title>Lujinxingia marina gen. nov. sp. nov., a new facultative anaerobic member of the class Deltaproteobacteria, and proposal of Lujinxingaceae fam. nov.</title>
        <authorList>
            <person name="Li C.-M."/>
        </authorList>
    </citation>
    <scope>NUCLEOTIDE SEQUENCE [LARGE SCALE GENOMIC DNA]</scope>
    <source>
        <strain evidence="12 13">B210</strain>
    </source>
</reference>
<comment type="caution">
    <text evidence="12">The sequence shown here is derived from an EMBL/GenBank/DDBJ whole genome shotgun (WGS) entry which is preliminary data.</text>
</comment>
<keyword evidence="5 8" id="KW-0653">Protein transport</keyword>
<evidence type="ECO:0000256" key="5">
    <source>
        <dbReference type="ARBA" id="ARBA00022927"/>
    </source>
</evidence>
<evidence type="ECO:0000256" key="4">
    <source>
        <dbReference type="ARBA" id="ARBA00022692"/>
    </source>
</evidence>
<dbReference type="AlphaFoldDB" id="A0A328C829"/>
<evidence type="ECO:0000256" key="10">
    <source>
        <dbReference type="SAM" id="Phobius"/>
    </source>
</evidence>
<evidence type="ECO:0000256" key="8">
    <source>
        <dbReference type="RuleBase" id="RU004057"/>
    </source>
</evidence>
<dbReference type="EMBL" id="QHKO01000002">
    <property type="protein sequence ID" value="RAL23730.1"/>
    <property type="molecule type" value="Genomic_DNA"/>
</dbReference>
<keyword evidence="6 10" id="KW-1133">Transmembrane helix</keyword>
<feature type="transmembrane region" description="Helical" evidence="10">
    <location>
        <begin position="193"/>
        <end position="214"/>
    </location>
</feature>
<dbReference type="Proteomes" id="UP000249169">
    <property type="component" value="Unassembled WGS sequence"/>
</dbReference>
<feature type="transmembrane region" description="Helical" evidence="10">
    <location>
        <begin position="49"/>
        <end position="66"/>
    </location>
</feature>
<keyword evidence="4 10" id="KW-0812">Transmembrane</keyword>